<accession>A0A6L5Z0Y2</accession>
<reference evidence="1 2" key="1">
    <citation type="submission" date="2019-10" db="EMBL/GenBank/DDBJ databases">
        <title>Cognatihalovulum marinum gen. nov. sp. nov., a new member of the family Rhodobacteraceae isolated from deep seawater of the Northwest Indian Ocean.</title>
        <authorList>
            <person name="Ruan C."/>
            <person name="Wang J."/>
            <person name="Zheng X."/>
            <person name="Song L."/>
            <person name="Zhu Y."/>
            <person name="Huang Y."/>
            <person name="Lu Z."/>
            <person name="Du W."/>
            <person name="Huang L."/>
            <person name="Dai X."/>
        </authorList>
    </citation>
    <scope>NUCLEOTIDE SEQUENCE [LARGE SCALE GENOMIC DNA]</scope>
    <source>
        <strain evidence="1 2">2CG4</strain>
    </source>
</reference>
<protein>
    <submittedName>
        <fullName evidence="1">DUF2971 domain-containing protein</fullName>
    </submittedName>
</protein>
<organism evidence="1 2">
    <name type="scientific">Halovulum marinum</name>
    <dbReference type="NCBI Taxonomy" id="2662447"/>
    <lineage>
        <taxon>Bacteria</taxon>
        <taxon>Pseudomonadati</taxon>
        <taxon>Pseudomonadota</taxon>
        <taxon>Alphaproteobacteria</taxon>
        <taxon>Rhodobacterales</taxon>
        <taxon>Paracoccaceae</taxon>
        <taxon>Halovulum</taxon>
    </lineage>
</organism>
<comment type="caution">
    <text evidence="1">The sequence shown here is derived from an EMBL/GenBank/DDBJ whole genome shotgun (WGS) entry which is preliminary data.</text>
</comment>
<name>A0A6L5Z0Y2_9RHOB</name>
<keyword evidence="2" id="KW-1185">Reference proteome</keyword>
<gene>
    <name evidence="1" type="ORF">GE300_08900</name>
</gene>
<dbReference type="InterPro" id="IPR021352">
    <property type="entry name" value="DUF2971"/>
</dbReference>
<dbReference type="Proteomes" id="UP000474957">
    <property type="component" value="Unassembled WGS sequence"/>
</dbReference>
<dbReference type="RefSeq" id="WP_154446221.1">
    <property type="nucleotide sequence ID" value="NZ_WIND01000005.1"/>
</dbReference>
<evidence type="ECO:0000313" key="1">
    <source>
        <dbReference type="EMBL" id="MSU89735.1"/>
    </source>
</evidence>
<evidence type="ECO:0000313" key="2">
    <source>
        <dbReference type="Proteomes" id="UP000474957"/>
    </source>
</evidence>
<sequence length="317" mass="36156">MSNLLEAALYASRSLFHYTSLESLISIVQSGSIRFSHLRSLNDPREVHLGQEKISKFLEGMGFLPNTPEQAFHVSLLKQYNHIYKNIEIFGISLTKKADSLSQWLAYGDGGSGICLGFTPSFIYPKVIETIRRVDVIYSESDAIEKIALIYRNYQDGWKQKYASIDPLINDWDPEEDIPLEYKGALSHLYNCVAELSSLAASYKHESWQHEEEVRYIIKIFKFGTPGMTGFRIGDNLRKLGVEKVEYRAKEGRIVPFVTIPLYRFPVEQTSHNPQVFSVSDIITGSKCRADIDTISCLLESSDFFGYRIRESSCDFV</sequence>
<dbReference type="Pfam" id="PF11185">
    <property type="entry name" value="DUF2971"/>
    <property type="match status" value="1"/>
</dbReference>
<proteinExistence type="predicted"/>
<dbReference type="EMBL" id="WIND01000005">
    <property type="protein sequence ID" value="MSU89735.1"/>
    <property type="molecule type" value="Genomic_DNA"/>
</dbReference>
<dbReference type="AlphaFoldDB" id="A0A6L5Z0Y2"/>